<organism evidence="4 5">
    <name type="scientific">Dissostichus mawsoni</name>
    <name type="common">Antarctic cod</name>
    <dbReference type="NCBI Taxonomy" id="36200"/>
    <lineage>
        <taxon>Eukaryota</taxon>
        <taxon>Metazoa</taxon>
        <taxon>Chordata</taxon>
        <taxon>Craniata</taxon>
        <taxon>Vertebrata</taxon>
        <taxon>Euteleostomi</taxon>
        <taxon>Actinopterygii</taxon>
        <taxon>Neopterygii</taxon>
        <taxon>Teleostei</taxon>
        <taxon>Neoteleostei</taxon>
        <taxon>Acanthomorphata</taxon>
        <taxon>Eupercaria</taxon>
        <taxon>Perciformes</taxon>
        <taxon>Notothenioidei</taxon>
        <taxon>Nototheniidae</taxon>
        <taxon>Dissostichus</taxon>
    </lineage>
</organism>
<feature type="compositionally biased region" description="Polar residues" evidence="2">
    <location>
        <begin position="39"/>
        <end position="49"/>
    </location>
</feature>
<dbReference type="GO" id="GO:0005737">
    <property type="term" value="C:cytoplasm"/>
    <property type="evidence" value="ECO:0007669"/>
    <property type="project" value="TreeGrafter"/>
</dbReference>
<evidence type="ECO:0000259" key="3">
    <source>
        <dbReference type="Pfam" id="PF03915"/>
    </source>
</evidence>
<dbReference type="OrthoDB" id="6022652at2759"/>
<name>A0A7J5YWS7_DISMA</name>
<evidence type="ECO:0000256" key="2">
    <source>
        <dbReference type="SAM" id="MobiDB-lite"/>
    </source>
</evidence>
<keyword evidence="1" id="KW-0175">Coiled coil</keyword>
<dbReference type="PANTHER" id="PTHR22741:SF5">
    <property type="entry name" value="SRC KINASE SIGNALING INHIBITOR 1"/>
    <property type="match status" value="1"/>
</dbReference>
<dbReference type="Proteomes" id="UP000518266">
    <property type="component" value="Unassembled WGS sequence"/>
</dbReference>
<feature type="region of interest" description="Disordered" evidence="2">
    <location>
        <begin position="364"/>
        <end position="452"/>
    </location>
</feature>
<feature type="region of interest" description="Disordered" evidence="2">
    <location>
        <begin position="28"/>
        <end position="50"/>
    </location>
</feature>
<evidence type="ECO:0000256" key="1">
    <source>
        <dbReference type="ARBA" id="ARBA00023054"/>
    </source>
</evidence>
<accession>A0A7J5YWS7</accession>
<protein>
    <recommendedName>
        <fullName evidence="3">Actin interacting protein 3-like C-terminal domain-containing protein</fullName>
    </recommendedName>
</protein>
<sequence>MLLMSREEKRSHDLGGCRVPAGYHTLAAGGGRGVRRFPDNTNGGFTSSSLDRRHNSIAAKSLEALNSIHKADIERQRDALMDLQKNKFSNSPGSLSQGSAPAGRQQQPNYWSFKSRTPRVARLSPTQPALADQASRVSFASAENLETMSEPDMPIGFNRMNRLRQSLPLARSSSQAKLRAPGILFLQLGEETRRVHLTHELTSLETLRALIVHMFPQRLTMAMLRSPNTALLIKDETRNVFYELEDPRDVQDRCVIKIYCKEPIYGTYPGHQHPHLANGDLRREMVYAPQDSSPNRRLSNPPGGGRPSSYAGPAHHTHSLPHPHQQPHSQSHHSSPHQQPQLHQPHHTQQACFASSSAILERRDVKPDDEEHGAAAGRRPRGGGIYADPYSLGPDPGRLSLAGPHSPLPARADPYGSLYRRGGGGGGGGGGVGVQDQCDHSPPTQQPLYKES</sequence>
<dbReference type="InterPro" id="IPR051825">
    <property type="entry name" value="SRCIN1"/>
</dbReference>
<dbReference type="GO" id="GO:0061001">
    <property type="term" value="P:regulation of dendritic spine morphogenesis"/>
    <property type="evidence" value="ECO:0007669"/>
    <property type="project" value="TreeGrafter"/>
</dbReference>
<dbReference type="PANTHER" id="PTHR22741">
    <property type="entry name" value="P140CAP/SNIP-RELATED"/>
    <property type="match status" value="1"/>
</dbReference>
<feature type="compositionally biased region" description="Gly residues" evidence="2">
    <location>
        <begin position="421"/>
        <end position="433"/>
    </location>
</feature>
<feature type="compositionally biased region" description="Low complexity" evidence="2">
    <location>
        <begin position="336"/>
        <end position="350"/>
    </location>
</feature>
<feature type="region of interest" description="Disordered" evidence="2">
    <location>
        <begin position="290"/>
        <end position="351"/>
    </location>
</feature>
<evidence type="ECO:0000313" key="4">
    <source>
        <dbReference type="EMBL" id="KAF3853975.1"/>
    </source>
</evidence>
<dbReference type="Pfam" id="PF03915">
    <property type="entry name" value="AIP3"/>
    <property type="match status" value="1"/>
</dbReference>
<proteinExistence type="predicted"/>
<dbReference type="InterPro" id="IPR022782">
    <property type="entry name" value="AIP3-like_C"/>
</dbReference>
<dbReference type="GO" id="GO:0014069">
    <property type="term" value="C:postsynaptic density"/>
    <property type="evidence" value="ECO:0007669"/>
    <property type="project" value="TreeGrafter"/>
</dbReference>
<reference evidence="4 5" key="1">
    <citation type="submission" date="2020-03" db="EMBL/GenBank/DDBJ databases">
        <title>Dissostichus mawsoni Genome sequencing and assembly.</title>
        <authorList>
            <person name="Park H."/>
        </authorList>
    </citation>
    <scope>NUCLEOTIDE SEQUENCE [LARGE SCALE GENOMIC DNA]</scope>
    <source>
        <strain evidence="4">DM0001</strain>
        <tissue evidence="4">Muscle</tissue>
    </source>
</reference>
<keyword evidence="5" id="KW-1185">Reference proteome</keyword>
<gene>
    <name evidence="4" type="ORF">F7725_014663</name>
</gene>
<feature type="region of interest" description="Disordered" evidence="2">
    <location>
        <begin position="86"/>
        <end position="107"/>
    </location>
</feature>
<feature type="compositionally biased region" description="Polar residues" evidence="2">
    <location>
        <begin position="442"/>
        <end position="452"/>
    </location>
</feature>
<evidence type="ECO:0000313" key="5">
    <source>
        <dbReference type="Proteomes" id="UP000518266"/>
    </source>
</evidence>
<dbReference type="EMBL" id="JAAKFY010000008">
    <property type="protein sequence ID" value="KAF3853975.1"/>
    <property type="molecule type" value="Genomic_DNA"/>
</dbReference>
<dbReference type="AlphaFoldDB" id="A0A7J5YWS7"/>
<dbReference type="GO" id="GO:0015629">
    <property type="term" value="C:actin cytoskeleton"/>
    <property type="evidence" value="ECO:0007669"/>
    <property type="project" value="TreeGrafter"/>
</dbReference>
<comment type="caution">
    <text evidence="4">The sequence shown here is derived from an EMBL/GenBank/DDBJ whole genome shotgun (WGS) entry which is preliminary data.</text>
</comment>
<feature type="domain" description="Actin interacting protein 3-like C-terminal" evidence="3">
    <location>
        <begin position="185"/>
        <end position="261"/>
    </location>
</feature>